<dbReference type="PANTHER" id="PTHR30055">
    <property type="entry name" value="HTH-TYPE TRANSCRIPTIONAL REGULATOR RUTR"/>
    <property type="match status" value="1"/>
</dbReference>
<dbReference type="Proteomes" id="UP000535437">
    <property type="component" value="Unassembled WGS sequence"/>
</dbReference>
<accession>A0A7Z0KBL3</accession>
<dbReference type="PANTHER" id="PTHR30055:SF243">
    <property type="entry name" value="HTH-TYPE TRANSCRIPTIONAL REGULATOR RV1816"/>
    <property type="match status" value="1"/>
</dbReference>
<keyword evidence="7" id="KW-1185">Reference proteome</keyword>
<dbReference type="SUPFAM" id="SSF48498">
    <property type="entry name" value="Tetracyclin repressor-like, C-terminal domain"/>
    <property type="match status" value="1"/>
</dbReference>
<dbReference type="InterPro" id="IPR036271">
    <property type="entry name" value="Tet_transcr_reg_TetR-rel_C_sf"/>
</dbReference>
<feature type="domain" description="HTH tetR-type" evidence="5">
    <location>
        <begin position="16"/>
        <end position="76"/>
    </location>
</feature>
<dbReference type="EMBL" id="JACCFY010000001">
    <property type="protein sequence ID" value="NYJ77737.1"/>
    <property type="molecule type" value="Genomic_DNA"/>
</dbReference>
<dbReference type="GO" id="GO:0003700">
    <property type="term" value="F:DNA-binding transcription factor activity"/>
    <property type="evidence" value="ECO:0007669"/>
    <property type="project" value="TreeGrafter"/>
</dbReference>
<sequence length="225" mass="24517">MPPDAARLTPREKSRRDTEAAVLEIANRQLDSEGPHGLSLRAVARELGVVSSAVYRYVRSRDELLTLLITDAYEGLADDVEAALAREGDTLEVLAVTMLHWSRRFPQRWALIHGSPVEGYRAPEETVPPGTRTAVQAARLVAELHDQTPHRQLSDAAGSHPAATWLVGELEELGLTISPQAALRAVSVWAGLLGMVNILRFGQLGPGSADVEDDLMRAHVLRLTT</sequence>
<dbReference type="InterPro" id="IPR025996">
    <property type="entry name" value="MT1864/Rv1816-like_C"/>
</dbReference>
<proteinExistence type="predicted"/>
<evidence type="ECO:0000256" key="3">
    <source>
        <dbReference type="ARBA" id="ARBA00023163"/>
    </source>
</evidence>
<comment type="caution">
    <text evidence="6">The sequence shown here is derived from an EMBL/GenBank/DDBJ whole genome shotgun (WGS) entry which is preliminary data.</text>
</comment>
<dbReference type="AlphaFoldDB" id="A0A7Z0KBL3"/>
<dbReference type="SUPFAM" id="SSF46689">
    <property type="entry name" value="Homeodomain-like"/>
    <property type="match status" value="1"/>
</dbReference>
<evidence type="ECO:0000313" key="6">
    <source>
        <dbReference type="EMBL" id="NYJ77737.1"/>
    </source>
</evidence>
<keyword evidence="1" id="KW-0805">Transcription regulation</keyword>
<evidence type="ECO:0000256" key="2">
    <source>
        <dbReference type="ARBA" id="ARBA00023125"/>
    </source>
</evidence>
<dbReference type="Pfam" id="PF00440">
    <property type="entry name" value="TetR_N"/>
    <property type="match status" value="1"/>
</dbReference>
<protein>
    <submittedName>
        <fullName evidence="6">AcrR family transcriptional regulator</fullName>
    </submittedName>
</protein>
<evidence type="ECO:0000313" key="7">
    <source>
        <dbReference type="Proteomes" id="UP000535437"/>
    </source>
</evidence>
<dbReference type="Pfam" id="PF13305">
    <property type="entry name" value="TetR_C_33"/>
    <property type="match status" value="1"/>
</dbReference>
<name>A0A7Z0KBL3_9MICC</name>
<feature type="DNA-binding region" description="H-T-H motif" evidence="4">
    <location>
        <begin position="39"/>
        <end position="58"/>
    </location>
</feature>
<dbReference type="RefSeq" id="WP_179541181.1">
    <property type="nucleotide sequence ID" value="NZ_BAAALL010000002.1"/>
</dbReference>
<dbReference type="Gene3D" id="1.10.357.10">
    <property type="entry name" value="Tetracycline Repressor, domain 2"/>
    <property type="match status" value="1"/>
</dbReference>
<keyword evidence="2 4" id="KW-0238">DNA-binding</keyword>
<dbReference type="PROSITE" id="PS50977">
    <property type="entry name" value="HTH_TETR_2"/>
    <property type="match status" value="1"/>
</dbReference>
<evidence type="ECO:0000256" key="4">
    <source>
        <dbReference type="PROSITE-ProRule" id="PRU00335"/>
    </source>
</evidence>
<dbReference type="InterPro" id="IPR009057">
    <property type="entry name" value="Homeodomain-like_sf"/>
</dbReference>
<reference evidence="6 7" key="1">
    <citation type="submission" date="2020-07" db="EMBL/GenBank/DDBJ databases">
        <title>Sequencing the genomes of 1000 actinobacteria strains.</title>
        <authorList>
            <person name="Klenk H.-P."/>
        </authorList>
    </citation>
    <scope>NUCLEOTIDE SEQUENCE [LARGE SCALE GENOMIC DNA]</scope>
    <source>
        <strain evidence="6 7">DSM 15475</strain>
    </source>
</reference>
<dbReference type="InterPro" id="IPR001647">
    <property type="entry name" value="HTH_TetR"/>
</dbReference>
<evidence type="ECO:0000259" key="5">
    <source>
        <dbReference type="PROSITE" id="PS50977"/>
    </source>
</evidence>
<dbReference type="InterPro" id="IPR050109">
    <property type="entry name" value="HTH-type_TetR-like_transc_reg"/>
</dbReference>
<organism evidence="6 7">
    <name type="scientific">Nesterenkonia xinjiangensis</name>
    <dbReference type="NCBI Taxonomy" id="225327"/>
    <lineage>
        <taxon>Bacteria</taxon>
        <taxon>Bacillati</taxon>
        <taxon>Actinomycetota</taxon>
        <taxon>Actinomycetes</taxon>
        <taxon>Micrococcales</taxon>
        <taxon>Micrococcaceae</taxon>
        <taxon>Nesterenkonia</taxon>
    </lineage>
</organism>
<dbReference type="GO" id="GO:0000976">
    <property type="term" value="F:transcription cis-regulatory region binding"/>
    <property type="evidence" value="ECO:0007669"/>
    <property type="project" value="TreeGrafter"/>
</dbReference>
<evidence type="ECO:0000256" key="1">
    <source>
        <dbReference type="ARBA" id="ARBA00023015"/>
    </source>
</evidence>
<gene>
    <name evidence="6" type="ORF">HNR09_001148</name>
</gene>
<keyword evidence="3" id="KW-0804">Transcription</keyword>